<keyword evidence="2" id="KW-1185">Reference proteome</keyword>
<dbReference type="RefSeq" id="WP_037360302.1">
    <property type="nucleotide sequence ID" value="NZ_BHZF01000002.1"/>
</dbReference>
<protein>
    <submittedName>
        <fullName evidence="1">Uncharacterized protein</fullName>
    </submittedName>
</protein>
<name>A0A369A377_9FLAO</name>
<evidence type="ECO:0000313" key="2">
    <source>
        <dbReference type="Proteomes" id="UP000253517"/>
    </source>
</evidence>
<comment type="caution">
    <text evidence="1">The sequence shown here is derived from an EMBL/GenBank/DDBJ whole genome shotgun (WGS) entry which is preliminary data.</text>
</comment>
<evidence type="ECO:0000313" key="1">
    <source>
        <dbReference type="EMBL" id="RCX03603.1"/>
    </source>
</evidence>
<dbReference type="AlphaFoldDB" id="A0A369A377"/>
<accession>A0A369A377</accession>
<dbReference type="Proteomes" id="UP000253517">
    <property type="component" value="Unassembled WGS sequence"/>
</dbReference>
<reference evidence="1 2" key="1">
    <citation type="submission" date="2018-07" db="EMBL/GenBank/DDBJ databases">
        <title>Genomic Encyclopedia of Type Strains, Phase IV (KMG-IV): sequencing the most valuable type-strain genomes for metagenomic binning, comparative biology and taxonomic classification.</title>
        <authorList>
            <person name="Goeker M."/>
        </authorList>
    </citation>
    <scope>NUCLEOTIDE SEQUENCE [LARGE SCALE GENOMIC DNA]</scope>
    <source>
        <strain evidence="1 2">DSM 21410</strain>
    </source>
</reference>
<dbReference type="EMBL" id="QPJS01000002">
    <property type="protein sequence ID" value="RCX03603.1"/>
    <property type="molecule type" value="Genomic_DNA"/>
</dbReference>
<sequence>MKKFLYLLLIPFASCKMQLDLPQDFEQKAPYQEASNRQSWPFKRTVRAGDFMATNHKRGFTDTYQFTFIKRYAGAKERFRFVLREQQAPRDTLAMVFSFARIKQENLPMVFDIVIKYENIFTTKVIYYNDDGRKEEWDLVLNEPYMYINPKNDKAIGQIAGPGLRYYSVEGIHHVRRPSGRRYWMTRPAGFAILKEGQIVAATYVINKGGLYLASDLDKKEKELLAAFCFALMLRRDLRDSNPALD</sequence>
<organism evidence="1 2">
    <name type="scientific">Schleiferia thermophila</name>
    <dbReference type="NCBI Taxonomy" id="884107"/>
    <lineage>
        <taxon>Bacteria</taxon>
        <taxon>Pseudomonadati</taxon>
        <taxon>Bacteroidota</taxon>
        <taxon>Flavobacteriia</taxon>
        <taxon>Flavobacteriales</taxon>
        <taxon>Schleiferiaceae</taxon>
        <taxon>Schleiferia</taxon>
    </lineage>
</organism>
<gene>
    <name evidence="1" type="ORF">DES35_10252</name>
</gene>
<proteinExistence type="predicted"/>